<evidence type="ECO:0000313" key="5">
    <source>
        <dbReference type="Proteomes" id="UP000606720"/>
    </source>
</evidence>
<dbReference type="EMBL" id="JACOPH010000001">
    <property type="protein sequence ID" value="MBC5712846.1"/>
    <property type="molecule type" value="Genomic_DNA"/>
</dbReference>
<feature type="compositionally biased region" description="Acidic residues" evidence="2">
    <location>
        <begin position="39"/>
        <end position="49"/>
    </location>
</feature>
<dbReference type="Pfam" id="PF01520">
    <property type="entry name" value="Amidase_3"/>
    <property type="match status" value="1"/>
</dbReference>
<evidence type="ECO:0000259" key="3">
    <source>
        <dbReference type="SMART" id="SM00646"/>
    </source>
</evidence>
<dbReference type="Gene3D" id="3.40.630.40">
    <property type="entry name" value="Zn-dependent exopeptidases"/>
    <property type="match status" value="1"/>
</dbReference>
<reference evidence="4" key="1">
    <citation type="submission" date="2020-08" db="EMBL/GenBank/DDBJ databases">
        <title>Genome public.</title>
        <authorList>
            <person name="Liu C."/>
            <person name="Sun Q."/>
        </authorList>
    </citation>
    <scope>NUCLEOTIDE SEQUENCE</scope>
    <source>
        <strain evidence="4">BX1005</strain>
    </source>
</reference>
<dbReference type="CDD" id="cd02696">
    <property type="entry name" value="MurNAc-LAA"/>
    <property type="match status" value="1"/>
</dbReference>
<organism evidence="4 5">
    <name type="scientific">Roseburia zhanii</name>
    <dbReference type="NCBI Taxonomy" id="2763064"/>
    <lineage>
        <taxon>Bacteria</taxon>
        <taxon>Bacillati</taxon>
        <taxon>Bacillota</taxon>
        <taxon>Clostridia</taxon>
        <taxon>Lachnospirales</taxon>
        <taxon>Lachnospiraceae</taxon>
        <taxon>Roseburia</taxon>
    </lineage>
</organism>
<name>A0A923LN25_9FIRM</name>
<dbReference type="InterPro" id="IPR050695">
    <property type="entry name" value="N-acetylmuramoyl_amidase_3"/>
</dbReference>
<evidence type="ECO:0000256" key="2">
    <source>
        <dbReference type="SAM" id="MobiDB-lite"/>
    </source>
</evidence>
<feature type="domain" description="MurNAc-LAA" evidence="3">
    <location>
        <begin position="172"/>
        <end position="293"/>
    </location>
</feature>
<feature type="compositionally biased region" description="Low complexity" evidence="2">
    <location>
        <begin position="50"/>
        <end position="60"/>
    </location>
</feature>
<sequence>MAGCGQRADDTVKQEQPVTKTEDVHIEETTEAKETEQAVTEETETEDTALTETETAATEVTETEDSTTEPIAADEKSDAGGSTQQGSKGYVICIDAGHQSKGDSTPEPVGPGASETKARVASGTRGTTSGLAEYELTLQVSLKLRDELKNRGYEVLMVRESNDVNISNKERADVANNNHADAFLRIHANGSENSSANGIMTICPTANNPYPSCQAVYDASKRLSTAILDQMVSATGAKKEYVWETDSMSGINWSQVPVSIIEMGYMTNPDEDTKMADPSYQDLLVKGIANGLDQYFNGTP</sequence>
<gene>
    <name evidence="4" type="ORF">H8S17_01245</name>
</gene>
<dbReference type="PANTHER" id="PTHR30404">
    <property type="entry name" value="N-ACETYLMURAMOYL-L-ALANINE AMIDASE"/>
    <property type="match status" value="1"/>
</dbReference>
<dbReference type="GO" id="GO:0009253">
    <property type="term" value="P:peptidoglycan catabolic process"/>
    <property type="evidence" value="ECO:0007669"/>
    <property type="project" value="InterPro"/>
</dbReference>
<dbReference type="Proteomes" id="UP000606720">
    <property type="component" value="Unassembled WGS sequence"/>
</dbReference>
<dbReference type="GO" id="GO:0008745">
    <property type="term" value="F:N-acetylmuramoyl-L-alanine amidase activity"/>
    <property type="evidence" value="ECO:0007669"/>
    <property type="project" value="InterPro"/>
</dbReference>
<accession>A0A923LN25</accession>
<comment type="caution">
    <text evidence="4">The sequence shown here is derived from an EMBL/GenBank/DDBJ whole genome shotgun (WGS) entry which is preliminary data.</text>
</comment>
<proteinExistence type="predicted"/>
<keyword evidence="5" id="KW-1185">Reference proteome</keyword>
<evidence type="ECO:0000256" key="1">
    <source>
        <dbReference type="ARBA" id="ARBA00022801"/>
    </source>
</evidence>
<dbReference type="PANTHER" id="PTHR30404:SF0">
    <property type="entry name" value="N-ACETYLMURAMOYL-L-ALANINE AMIDASE AMIC"/>
    <property type="match status" value="1"/>
</dbReference>
<dbReference type="GO" id="GO:0030288">
    <property type="term" value="C:outer membrane-bounded periplasmic space"/>
    <property type="evidence" value="ECO:0007669"/>
    <property type="project" value="TreeGrafter"/>
</dbReference>
<dbReference type="SUPFAM" id="SSF53187">
    <property type="entry name" value="Zn-dependent exopeptidases"/>
    <property type="match status" value="1"/>
</dbReference>
<feature type="compositionally biased region" description="Basic and acidic residues" evidence="2">
    <location>
        <begin position="20"/>
        <end position="36"/>
    </location>
</feature>
<dbReference type="InterPro" id="IPR002508">
    <property type="entry name" value="MurNAc-LAA_cat"/>
</dbReference>
<feature type="region of interest" description="Disordered" evidence="2">
    <location>
        <begin position="1"/>
        <end position="126"/>
    </location>
</feature>
<keyword evidence="1" id="KW-0378">Hydrolase</keyword>
<dbReference type="AlphaFoldDB" id="A0A923LN25"/>
<protein>
    <submittedName>
        <fullName evidence="4">N-acetylmuramoyl-L-alanine amidase</fullName>
    </submittedName>
</protein>
<dbReference type="SMART" id="SM00646">
    <property type="entry name" value="Ami_3"/>
    <property type="match status" value="1"/>
</dbReference>
<evidence type="ECO:0000313" key="4">
    <source>
        <dbReference type="EMBL" id="MBC5712846.1"/>
    </source>
</evidence>